<evidence type="ECO:0000256" key="1">
    <source>
        <dbReference type="SAM" id="MobiDB-lite"/>
    </source>
</evidence>
<feature type="compositionally biased region" description="Pro residues" evidence="1">
    <location>
        <begin position="12"/>
        <end position="22"/>
    </location>
</feature>
<dbReference type="Gene3D" id="3.10.20.90">
    <property type="entry name" value="Phosphatidylinositol 3-kinase Catalytic Subunit, Chain A, domain 1"/>
    <property type="match status" value="1"/>
</dbReference>
<feature type="region of interest" description="Disordered" evidence="1">
    <location>
        <begin position="1"/>
        <end position="67"/>
    </location>
</feature>
<protein>
    <submittedName>
        <fullName evidence="3">DgyrCDS8460</fullName>
    </submittedName>
</protein>
<feature type="compositionally biased region" description="Polar residues" evidence="1">
    <location>
        <begin position="41"/>
        <end position="57"/>
    </location>
</feature>
<dbReference type="CDD" id="cd01767">
    <property type="entry name" value="UBX"/>
    <property type="match status" value="1"/>
</dbReference>
<organism evidence="3 4">
    <name type="scientific">Dimorphilus gyrociliatus</name>
    <dbReference type="NCBI Taxonomy" id="2664684"/>
    <lineage>
        <taxon>Eukaryota</taxon>
        <taxon>Metazoa</taxon>
        <taxon>Spiralia</taxon>
        <taxon>Lophotrochozoa</taxon>
        <taxon>Annelida</taxon>
        <taxon>Polychaeta</taxon>
        <taxon>Polychaeta incertae sedis</taxon>
        <taxon>Dinophilidae</taxon>
        <taxon>Dimorphilus</taxon>
    </lineage>
</organism>
<dbReference type="EMBL" id="CAJFCJ010000011">
    <property type="protein sequence ID" value="CAD5119875.1"/>
    <property type="molecule type" value="Genomic_DNA"/>
</dbReference>
<gene>
    <name evidence="3" type="ORF">DGYR_LOCUS8054</name>
</gene>
<evidence type="ECO:0000313" key="3">
    <source>
        <dbReference type="EMBL" id="CAD5119875.1"/>
    </source>
</evidence>
<dbReference type="AlphaFoldDB" id="A0A7I8VVX5"/>
<dbReference type="Proteomes" id="UP000549394">
    <property type="component" value="Unassembled WGS sequence"/>
</dbReference>
<feature type="compositionally biased region" description="Basic residues" evidence="1">
    <location>
        <begin position="25"/>
        <end position="36"/>
    </location>
</feature>
<dbReference type="Pfam" id="PF00789">
    <property type="entry name" value="UBX"/>
    <property type="match status" value="1"/>
</dbReference>
<dbReference type="SUPFAM" id="SSF54236">
    <property type="entry name" value="Ubiquitin-like"/>
    <property type="match status" value="1"/>
</dbReference>
<evidence type="ECO:0000313" key="4">
    <source>
        <dbReference type="Proteomes" id="UP000549394"/>
    </source>
</evidence>
<feature type="domain" description="UBX" evidence="2">
    <location>
        <begin position="80"/>
        <end position="156"/>
    </location>
</feature>
<dbReference type="OrthoDB" id="436606at2759"/>
<accession>A0A7I8VVX5</accession>
<evidence type="ECO:0000259" key="2">
    <source>
        <dbReference type="PROSITE" id="PS50033"/>
    </source>
</evidence>
<comment type="caution">
    <text evidence="3">The sequence shown here is derived from an EMBL/GenBank/DDBJ whole genome shotgun (WGS) entry which is preliminary data.</text>
</comment>
<dbReference type="InterPro" id="IPR029071">
    <property type="entry name" value="Ubiquitin-like_domsf"/>
</dbReference>
<dbReference type="InterPro" id="IPR001012">
    <property type="entry name" value="UBX_dom"/>
</dbReference>
<reference evidence="3 4" key="1">
    <citation type="submission" date="2020-08" db="EMBL/GenBank/DDBJ databases">
        <authorList>
            <person name="Hejnol A."/>
        </authorList>
    </citation>
    <scope>NUCLEOTIDE SEQUENCE [LARGE SCALE GENOMIC DNA]</scope>
</reference>
<keyword evidence="4" id="KW-1185">Reference proteome</keyword>
<proteinExistence type="predicted"/>
<dbReference type="PROSITE" id="PS50033">
    <property type="entry name" value="UBX"/>
    <property type="match status" value="1"/>
</dbReference>
<sequence>MSVSHPHHNPLNPTPPNEPPPIKNMSRRNFRRRKSSRQSLDSDINRVQSRPTSSALSRYSVLPDINGERPFTPYNLSSEPDANSLHIALKLLNGERIQRRFNRNDKLLELLKFASNYSNEDFCNYELFNPHNRSILRDMELSLHDVDLADKTTLFIQIPD</sequence>
<name>A0A7I8VVX5_9ANNE</name>